<dbReference type="EMBL" id="FOWD01000044">
    <property type="protein sequence ID" value="SFO59630.1"/>
    <property type="molecule type" value="Genomic_DNA"/>
</dbReference>
<gene>
    <name evidence="1" type="ORF">SAMN04489757_14429</name>
</gene>
<keyword evidence="2" id="KW-1185">Reference proteome</keyword>
<proteinExistence type="predicted"/>
<reference evidence="1 2" key="1">
    <citation type="submission" date="2016-10" db="EMBL/GenBank/DDBJ databases">
        <authorList>
            <person name="de Groot N.N."/>
        </authorList>
    </citation>
    <scope>NUCLEOTIDE SEQUENCE [LARGE SCALE GENOMIC DNA]</scope>
    <source>
        <strain evidence="1 2">DSM 1283</strain>
    </source>
</reference>
<evidence type="ECO:0000313" key="2">
    <source>
        <dbReference type="Proteomes" id="UP000198806"/>
    </source>
</evidence>
<accession>A0A1I5IHE0</accession>
<dbReference type="Proteomes" id="UP000198806">
    <property type="component" value="Unassembled WGS sequence"/>
</dbReference>
<organism evidence="1 2">
    <name type="scientific">Anaerocolumna aminovalerica</name>
    <dbReference type="NCBI Taxonomy" id="1527"/>
    <lineage>
        <taxon>Bacteria</taxon>
        <taxon>Bacillati</taxon>
        <taxon>Bacillota</taxon>
        <taxon>Clostridia</taxon>
        <taxon>Lachnospirales</taxon>
        <taxon>Lachnospiraceae</taxon>
        <taxon>Anaerocolumna</taxon>
    </lineage>
</organism>
<sequence>MPDLARLHDISLDYKNEIAESIVTLLIIEFARNLSKIIY</sequence>
<name>A0A1I5IHE0_9FIRM</name>
<dbReference type="AlphaFoldDB" id="A0A1I5IHE0"/>
<protein>
    <submittedName>
        <fullName evidence="1">Uncharacterized protein</fullName>
    </submittedName>
</protein>
<evidence type="ECO:0000313" key="1">
    <source>
        <dbReference type="EMBL" id="SFO59630.1"/>
    </source>
</evidence>